<comment type="caution">
    <text evidence="6">The sequence shown here is derived from an EMBL/GenBank/DDBJ whole genome shotgun (WGS) entry which is preliminary data.</text>
</comment>
<keyword evidence="2 3" id="KW-0067">ATP-binding</keyword>
<evidence type="ECO:0000256" key="4">
    <source>
        <dbReference type="SAM" id="MobiDB-lite"/>
    </source>
</evidence>
<proteinExistence type="predicted"/>
<dbReference type="Gene3D" id="3.40.50.300">
    <property type="entry name" value="P-loop containing nucleotide triphosphate hydrolases"/>
    <property type="match status" value="4"/>
</dbReference>
<name>A0A931B824_9ACTN</name>
<feature type="domain" description="FtsK" evidence="5">
    <location>
        <begin position="971"/>
        <end position="1165"/>
    </location>
</feature>
<evidence type="ECO:0000313" key="6">
    <source>
        <dbReference type="EMBL" id="MBF9069548.1"/>
    </source>
</evidence>
<dbReference type="InterPro" id="IPR002543">
    <property type="entry name" value="FtsK_dom"/>
</dbReference>
<dbReference type="SUPFAM" id="SSF52540">
    <property type="entry name" value="P-loop containing nucleoside triphosphate hydrolases"/>
    <property type="match status" value="3"/>
</dbReference>
<evidence type="ECO:0000313" key="7">
    <source>
        <dbReference type="Proteomes" id="UP000657385"/>
    </source>
</evidence>
<dbReference type="InterPro" id="IPR050206">
    <property type="entry name" value="FtsK/SpoIIIE/SftA"/>
</dbReference>
<evidence type="ECO:0000256" key="3">
    <source>
        <dbReference type="PROSITE-ProRule" id="PRU00289"/>
    </source>
</evidence>
<dbReference type="InterPro" id="IPR003593">
    <property type="entry name" value="AAA+_ATPase"/>
</dbReference>
<dbReference type="GO" id="GO:0003677">
    <property type="term" value="F:DNA binding"/>
    <property type="evidence" value="ECO:0007669"/>
    <property type="project" value="InterPro"/>
</dbReference>
<keyword evidence="7" id="KW-1185">Reference proteome</keyword>
<feature type="compositionally biased region" description="Pro residues" evidence="4">
    <location>
        <begin position="1457"/>
        <end position="1467"/>
    </location>
</feature>
<dbReference type="SMART" id="SM00382">
    <property type="entry name" value="AAA"/>
    <property type="match status" value="3"/>
</dbReference>
<reference evidence="6" key="1">
    <citation type="submission" date="2020-11" db="EMBL/GenBank/DDBJ databases">
        <title>Isolation and identification of active actinomycetes.</title>
        <authorList>
            <person name="Yu B."/>
        </authorList>
    </citation>
    <scope>NUCLEOTIDE SEQUENCE</scope>
    <source>
        <strain evidence="6">NEAU-YB345</strain>
    </source>
</reference>
<dbReference type="GO" id="GO:0051301">
    <property type="term" value="P:cell division"/>
    <property type="evidence" value="ECO:0007669"/>
    <property type="project" value="UniProtKB-KW"/>
</dbReference>
<feature type="binding site" evidence="3">
    <location>
        <begin position="652"/>
        <end position="659"/>
    </location>
    <ligand>
        <name>ATP</name>
        <dbReference type="ChEBI" id="CHEBI:30616"/>
    </ligand>
</feature>
<keyword evidence="1 3" id="KW-0547">Nucleotide-binding</keyword>
<keyword evidence="6" id="KW-0131">Cell cycle</keyword>
<protein>
    <submittedName>
        <fullName evidence="6">Cell division protein FtsK</fullName>
    </submittedName>
</protein>
<organism evidence="6 7">
    <name type="scientific">Streptacidiphilus fuscans</name>
    <dbReference type="NCBI Taxonomy" id="2789292"/>
    <lineage>
        <taxon>Bacteria</taxon>
        <taxon>Bacillati</taxon>
        <taxon>Actinomycetota</taxon>
        <taxon>Actinomycetes</taxon>
        <taxon>Kitasatosporales</taxon>
        <taxon>Streptomycetaceae</taxon>
        <taxon>Streptacidiphilus</taxon>
    </lineage>
</organism>
<feature type="compositionally biased region" description="Low complexity" evidence="4">
    <location>
        <begin position="1468"/>
        <end position="1482"/>
    </location>
</feature>
<dbReference type="PROSITE" id="PS50901">
    <property type="entry name" value="FTSK"/>
    <property type="match status" value="2"/>
</dbReference>
<dbReference type="GO" id="GO:0005524">
    <property type="term" value="F:ATP binding"/>
    <property type="evidence" value="ECO:0007669"/>
    <property type="project" value="UniProtKB-UniRule"/>
</dbReference>
<evidence type="ECO:0000259" key="5">
    <source>
        <dbReference type="PROSITE" id="PS50901"/>
    </source>
</evidence>
<feature type="binding site" evidence="3">
    <location>
        <begin position="988"/>
        <end position="995"/>
    </location>
    <ligand>
        <name>ATP</name>
        <dbReference type="ChEBI" id="CHEBI:30616"/>
    </ligand>
</feature>
<dbReference type="PANTHER" id="PTHR22683">
    <property type="entry name" value="SPORULATION PROTEIN RELATED"/>
    <property type="match status" value="1"/>
</dbReference>
<accession>A0A931B824</accession>
<dbReference type="RefSeq" id="WP_196194735.1">
    <property type="nucleotide sequence ID" value="NZ_JADPRT010000006.1"/>
</dbReference>
<dbReference type="Pfam" id="PF01580">
    <property type="entry name" value="FtsK_SpoIIIE"/>
    <property type="match status" value="2"/>
</dbReference>
<evidence type="ECO:0000256" key="1">
    <source>
        <dbReference type="ARBA" id="ARBA00022741"/>
    </source>
</evidence>
<dbReference type="Proteomes" id="UP000657385">
    <property type="component" value="Unassembled WGS sequence"/>
</dbReference>
<sequence>MMITISRLPDWSADVVVDAEPATSVRDVVANLLDSLEPERSPAVDTPSATRVYLAGQLLDLDQPLAGSGIQDGAVLWLDEPGPARSGLRGLVTLRAVAGAGAGRVWYLDAGLHHIAADPAGGIVVDGEQPLPVSAVARVSLDAVVRVRAGQAGVLLDRDPLPDDTEVRWRQQAQLVVGDTVLEAHVLSRPDAVIAASSDGGFLDYNRPPRLLPPVRRTAFKLPSQPKAPSLNALPWLATALPAVFGGAMAMMLHNLMYLMMTAMSPVMMIGTWYSGRRQGKSSHRRHLAEFRSQLQATEVDIAAALGQEQVDRRAECPDPGELLVVATGPRARLWERRRTDPDHLLVRVGTADLPTAVAVEAGEPGQRGRELRAAQDVPAAFSIAQAGVVGVAGPQDWPRRTTRWLVGQLAVLQSPRDVQFYILTDPEGEALWEWATWLPHARPLLGQQALALVGADAETLGHRVAELTELIKARRQARLNAGGGAVSADPDVIVVMDGARRLRALPGVVTILQEGPAVGVLSICVDADERTLPEECSTVVVGGPGRPVGLRRQREEQIDGIRADEVVDDWFDAVGRCLAPLRDVSDGQGETALPGAARLLEVLGLEELTPGAIAARWRASGRSTKAVVGYSLDGPFALDLVNHGPHGLVAGTTGSGKSEFLQSLVAALAVANRPDAMTFVLVDYKGGAAFKDCVDLPHTVGLVTDLDTHLVERALVSLSAELTHREHLLADAGAKDLEDYLDFAERRPGDLAPIPRLLIVIDEFASMVRELPDFVTGLVNVAQRGRSLGIHLILATQRPSGVVSAEIRANTNLRVALRVTDPAESTDVIDAREAAGISAATPGRAYARLGHSSLIPFQTGRVGGRRPLGDGEAAAVPPFLQPVSWLDLGRPVPQRPRGTVETDTETDLAALVRTVKQANALVGVAPQRRPWLPPLPLSPVVDLPAEPVRGKRGDPVFSWAVQDLPTRQRQEPVTVDLAAFGHLHIVGAPRSGRSTALRTFAAAAAAASAVTDLHLYGLDCGNGALLPLSRLPHCGAVVQRVETERAARLLKRLHAEVLNRQRILGEGGFADLAEQRASALEAERLPHIVLLLDRWEGFVGSLSEYDGGSLTDLVHTLHREGASAGVHLVVAGDHMLLSGRMGSLCDDKLILRLSDRTDASLAGLNPRKIPEHLPPGRGYRAPGAVETQVALMAADPAGPAQVAALHALGASLAEREAAVPKSARPNRIAALPTQLSFEQAWELAETPSPMWALIGVGGDELEPVGADLLGDQPTFLVAGPSRSGRSTALCVMAESLLRGGAEVVLGAPMNSPLRAFEGRAGVRGVLTAEAPAEAEFAALLDPGDGPVVLLVDDAEVWRDLPCRDWLKAFVRKASGANRGVVIGGDVSTVASGFSGWQAEVKRNRRGVLLSPSNTGDGDLVGVRLPRSQVAARVVPGAALVHLGTGSLTTAQIPLPAAAPSPAPSPVPAAASGASVPTEKEQ</sequence>
<dbReference type="InterPro" id="IPR027417">
    <property type="entry name" value="P-loop_NTPase"/>
</dbReference>
<dbReference type="EMBL" id="JADPRT010000006">
    <property type="protein sequence ID" value="MBF9069548.1"/>
    <property type="molecule type" value="Genomic_DNA"/>
</dbReference>
<evidence type="ECO:0000256" key="2">
    <source>
        <dbReference type="ARBA" id="ARBA00022840"/>
    </source>
</evidence>
<dbReference type="PANTHER" id="PTHR22683:SF1">
    <property type="entry name" value="TYPE VII SECRETION SYSTEM PROTEIN ESSC"/>
    <property type="match status" value="1"/>
</dbReference>
<feature type="domain" description="FtsK" evidence="5">
    <location>
        <begin position="634"/>
        <end position="827"/>
    </location>
</feature>
<feature type="region of interest" description="Disordered" evidence="4">
    <location>
        <begin position="1454"/>
        <end position="1482"/>
    </location>
</feature>
<dbReference type="CDD" id="cd01127">
    <property type="entry name" value="TrwB_TraG_TraD_VirD4"/>
    <property type="match status" value="1"/>
</dbReference>
<keyword evidence="6" id="KW-0132">Cell division</keyword>
<gene>
    <name evidence="6" type="ORF">I2501_16105</name>
</gene>